<keyword evidence="1" id="KW-0812">Transmembrane</keyword>
<keyword evidence="1" id="KW-0472">Membrane</keyword>
<evidence type="ECO:0000313" key="3">
    <source>
        <dbReference type="EMBL" id="PBK82520.1"/>
    </source>
</evidence>
<evidence type="ECO:0000313" key="4">
    <source>
        <dbReference type="Proteomes" id="UP000217790"/>
    </source>
</evidence>
<dbReference type="OrthoDB" id="2796825at2759"/>
<feature type="transmembrane region" description="Helical" evidence="1">
    <location>
        <begin position="110"/>
        <end position="132"/>
    </location>
</feature>
<organism evidence="3 4">
    <name type="scientific">Armillaria gallica</name>
    <name type="common">Bulbous honey fungus</name>
    <name type="synonym">Armillaria bulbosa</name>
    <dbReference type="NCBI Taxonomy" id="47427"/>
    <lineage>
        <taxon>Eukaryota</taxon>
        <taxon>Fungi</taxon>
        <taxon>Dikarya</taxon>
        <taxon>Basidiomycota</taxon>
        <taxon>Agaricomycotina</taxon>
        <taxon>Agaricomycetes</taxon>
        <taxon>Agaricomycetidae</taxon>
        <taxon>Agaricales</taxon>
        <taxon>Marasmiineae</taxon>
        <taxon>Physalacriaceae</taxon>
        <taxon>Armillaria</taxon>
    </lineage>
</organism>
<protein>
    <submittedName>
        <fullName evidence="3">Uncharacterized protein</fullName>
    </submittedName>
</protein>
<feature type="transmembrane region" description="Helical" evidence="1">
    <location>
        <begin position="26"/>
        <end position="44"/>
    </location>
</feature>
<keyword evidence="1" id="KW-1133">Transmembrane helix</keyword>
<evidence type="ECO:0000256" key="1">
    <source>
        <dbReference type="SAM" id="Phobius"/>
    </source>
</evidence>
<keyword evidence="4" id="KW-1185">Reference proteome</keyword>
<feature type="transmembrane region" description="Helical" evidence="1">
    <location>
        <begin position="199"/>
        <end position="222"/>
    </location>
</feature>
<gene>
    <name evidence="3" type="ORF">ARMGADRAFT_1038549</name>
</gene>
<dbReference type="EMBL" id="KZ293716">
    <property type="protein sequence ID" value="PBK82520.1"/>
    <property type="molecule type" value="Genomic_DNA"/>
</dbReference>
<dbReference type="InParanoid" id="A0A2H3CKW1"/>
<feature type="signal peptide" evidence="2">
    <location>
        <begin position="1"/>
        <end position="18"/>
    </location>
</feature>
<feature type="transmembrane region" description="Helical" evidence="1">
    <location>
        <begin position="228"/>
        <end position="248"/>
    </location>
</feature>
<proteinExistence type="predicted"/>
<dbReference type="Proteomes" id="UP000217790">
    <property type="component" value="Unassembled WGS sequence"/>
</dbReference>
<sequence>MYTTLLAVVLWRIFSSSALHGRQTKVLTGISAFMYIMATLRVAVRWYYARRAFITHGATEETRFSALIDSLIAGGPLWVPTISNVVTSINILTADCVIIWRCWIIWGRNWRIVVLPSICTLCGTIFDVIFLVQELTPLTDSQGNSVTPWGSDSINWGVAYYSMTLSTTVICTVLIVYRLTRANMAVKSLHLAPNPYHQVMEVVVESAALYVIALAVYIPFIATNSPYSIYPQVFLASLTGIAPTLILFRVASRNPDTALAGKNMPPMALQYLSESEIGGSVKCGDDDDVMLIGPDKTVEV</sequence>
<keyword evidence="2" id="KW-0732">Signal</keyword>
<reference evidence="4" key="1">
    <citation type="journal article" date="2017" name="Nat. Ecol. Evol.">
        <title>Genome expansion and lineage-specific genetic innovations in the forest pathogenic fungi Armillaria.</title>
        <authorList>
            <person name="Sipos G."/>
            <person name="Prasanna A.N."/>
            <person name="Walter M.C."/>
            <person name="O'Connor E."/>
            <person name="Balint B."/>
            <person name="Krizsan K."/>
            <person name="Kiss B."/>
            <person name="Hess J."/>
            <person name="Varga T."/>
            <person name="Slot J."/>
            <person name="Riley R."/>
            <person name="Boka B."/>
            <person name="Rigling D."/>
            <person name="Barry K."/>
            <person name="Lee J."/>
            <person name="Mihaltcheva S."/>
            <person name="LaButti K."/>
            <person name="Lipzen A."/>
            <person name="Waldron R."/>
            <person name="Moloney N.M."/>
            <person name="Sperisen C."/>
            <person name="Kredics L."/>
            <person name="Vagvoelgyi C."/>
            <person name="Patrignani A."/>
            <person name="Fitzpatrick D."/>
            <person name="Nagy I."/>
            <person name="Doyle S."/>
            <person name="Anderson J.B."/>
            <person name="Grigoriev I.V."/>
            <person name="Gueldener U."/>
            <person name="Muensterkoetter M."/>
            <person name="Nagy L.G."/>
        </authorList>
    </citation>
    <scope>NUCLEOTIDE SEQUENCE [LARGE SCALE GENOMIC DNA]</scope>
    <source>
        <strain evidence="4">Ar21-2</strain>
    </source>
</reference>
<accession>A0A2H3CKW1</accession>
<feature type="chain" id="PRO_5013957651" evidence="2">
    <location>
        <begin position="19"/>
        <end position="300"/>
    </location>
</feature>
<evidence type="ECO:0000256" key="2">
    <source>
        <dbReference type="SAM" id="SignalP"/>
    </source>
</evidence>
<dbReference type="AlphaFoldDB" id="A0A2H3CKW1"/>
<feature type="transmembrane region" description="Helical" evidence="1">
    <location>
        <begin position="158"/>
        <end position="179"/>
    </location>
</feature>
<name>A0A2H3CKW1_ARMGA</name>